<name>A0A5K7XEZ8_9BACT</name>
<gene>
    <name evidence="1" type="ORF">PLANPX_1181</name>
</gene>
<keyword evidence="2" id="KW-1185">Reference proteome</keyword>
<accession>A0A5K7XEZ8</accession>
<dbReference type="EMBL" id="AP021861">
    <property type="protein sequence ID" value="BBO31569.1"/>
    <property type="molecule type" value="Genomic_DNA"/>
</dbReference>
<protein>
    <submittedName>
        <fullName evidence="1">Uncharacterized protein</fullName>
    </submittedName>
</protein>
<sequence length="45" mass="5052">MNEVRPADASSACFVNHRRLLCVNQAWFQNKNELSVVYDAAARGV</sequence>
<proteinExistence type="predicted"/>
<organism evidence="1 2">
    <name type="scientific">Lacipirellula parvula</name>
    <dbReference type="NCBI Taxonomy" id="2650471"/>
    <lineage>
        <taxon>Bacteria</taxon>
        <taxon>Pseudomonadati</taxon>
        <taxon>Planctomycetota</taxon>
        <taxon>Planctomycetia</taxon>
        <taxon>Pirellulales</taxon>
        <taxon>Lacipirellulaceae</taxon>
        <taxon>Lacipirellula</taxon>
    </lineage>
</organism>
<dbReference type="KEGG" id="lpav:PLANPX_1181"/>
<dbReference type="AlphaFoldDB" id="A0A5K7XEZ8"/>
<reference evidence="2" key="1">
    <citation type="submission" date="2019-10" db="EMBL/GenBank/DDBJ databases">
        <title>Lacipirellula parvula gen. nov., sp. nov., representing a lineage of planctomycetes widespread in freshwater anoxic habitats, and description of the family Lacipirellulaceae.</title>
        <authorList>
            <person name="Dedysh S.N."/>
            <person name="Kulichevskaya I.S."/>
            <person name="Beletsky A.V."/>
            <person name="Rakitin A.L."/>
            <person name="Mardanov A.V."/>
            <person name="Ivanova A.A."/>
            <person name="Saltykova V.X."/>
            <person name="Rijpstra W.I.C."/>
            <person name="Sinninghe Damste J.S."/>
            <person name="Ravin N.V."/>
        </authorList>
    </citation>
    <scope>NUCLEOTIDE SEQUENCE [LARGE SCALE GENOMIC DNA]</scope>
    <source>
        <strain evidence="2">PX69</strain>
    </source>
</reference>
<dbReference type="Proteomes" id="UP000326837">
    <property type="component" value="Chromosome"/>
</dbReference>
<evidence type="ECO:0000313" key="1">
    <source>
        <dbReference type="EMBL" id="BBO31569.1"/>
    </source>
</evidence>
<evidence type="ECO:0000313" key="2">
    <source>
        <dbReference type="Proteomes" id="UP000326837"/>
    </source>
</evidence>